<protein>
    <submittedName>
        <fullName evidence="2">HAD family hydrolase</fullName>
        <ecNumber evidence="2">3.1.3.-</ecNumber>
    </submittedName>
</protein>
<reference evidence="3" key="1">
    <citation type="journal article" date="2019" name="Int. J. Syst. Evol. Microbiol.">
        <title>The Global Catalogue of Microorganisms (GCM) 10K type strain sequencing project: providing services to taxonomists for standard genome sequencing and annotation.</title>
        <authorList>
            <consortium name="The Broad Institute Genomics Platform"/>
            <consortium name="The Broad Institute Genome Sequencing Center for Infectious Disease"/>
            <person name="Wu L."/>
            <person name="Ma J."/>
        </authorList>
    </citation>
    <scope>NUCLEOTIDE SEQUENCE [LARGE SCALE GENOMIC DNA]</scope>
    <source>
        <strain evidence="3">CCUG 46385</strain>
    </source>
</reference>
<dbReference type="SFLD" id="SFLDS00003">
    <property type="entry name" value="Haloacid_Dehalogenase"/>
    <property type="match status" value="1"/>
</dbReference>
<name>A0ABV9QLA5_9FIRM</name>
<evidence type="ECO:0000256" key="1">
    <source>
        <dbReference type="ARBA" id="ARBA00022801"/>
    </source>
</evidence>
<dbReference type="SFLD" id="SFLDG01129">
    <property type="entry name" value="C1.5:_HAD__Beta-PGM__Phosphata"/>
    <property type="match status" value="1"/>
</dbReference>
<sequence>MKWVLFDAYGTLFDAGKYNIKIIAEEIATRFGVDSQVVFDLWTKKYVEIEKREDKFRTITETNRESLAFVFEELALGDDYELYVNRMNDEWSFPKLLPGVFELIEWLKEQSCHIGIVSNSDDITLISAVETNALHISNIVSSEMAKSYKPDSQIFEFALKKWNCSSKQCIYIGNSLNDVRASSSAGISCVRIQSEICDVSCYSEGVYIYRVKELLDCKKIISIFLENNNFEETIKKCPEPESNQ</sequence>
<dbReference type="InterPro" id="IPR041492">
    <property type="entry name" value="HAD_2"/>
</dbReference>
<comment type="caution">
    <text evidence="2">The sequence shown here is derived from an EMBL/GenBank/DDBJ whole genome shotgun (WGS) entry which is preliminary data.</text>
</comment>
<dbReference type="InterPro" id="IPR051540">
    <property type="entry name" value="S-2-haloacid_dehalogenase"/>
</dbReference>
<dbReference type="NCBIfam" id="TIGR01549">
    <property type="entry name" value="HAD-SF-IA-v1"/>
    <property type="match status" value="1"/>
</dbReference>
<keyword evidence="3" id="KW-1185">Reference proteome</keyword>
<dbReference type="PRINTS" id="PR00413">
    <property type="entry name" value="HADHALOGNASE"/>
</dbReference>
<dbReference type="PANTHER" id="PTHR43316">
    <property type="entry name" value="HYDROLASE, HALOACID DELAHOGENASE-RELATED"/>
    <property type="match status" value="1"/>
</dbReference>
<dbReference type="Gene3D" id="3.40.50.1000">
    <property type="entry name" value="HAD superfamily/HAD-like"/>
    <property type="match status" value="1"/>
</dbReference>
<dbReference type="SUPFAM" id="SSF56784">
    <property type="entry name" value="HAD-like"/>
    <property type="match status" value="1"/>
</dbReference>
<dbReference type="EMBL" id="JBHSHL010000039">
    <property type="protein sequence ID" value="MFC4805212.1"/>
    <property type="molecule type" value="Genomic_DNA"/>
</dbReference>
<dbReference type="GO" id="GO:0016787">
    <property type="term" value="F:hydrolase activity"/>
    <property type="evidence" value="ECO:0007669"/>
    <property type="project" value="UniProtKB-KW"/>
</dbReference>
<dbReference type="EC" id="3.1.3.-" evidence="2"/>
<accession>A0ABV9QLA5</accession>
<dbReference type="RefSeq" id="WP_379788757.1">
    <property type="nucleotide sequence ID" value="NZ_JBHSHL010000039.1"/>
</dbReference>
<dbReference type="InterPro" id="IPR036412">
    <property type="entry name" value="HAD-like_sf"/>
</dbReference>
<dbReference type="InterPro" id="IPR006439">
    <property type="entry name" value="HAD-SF_hydro_IA"/>
</dbReference>
<organism evidence="2 3">
    <name type="scientific">Filifactor villosus</name>
    <dbReference type="NCBI Taxonomy" id="29374"/>
    <lineage>
        <taxon>Bacteria</taxon>
        <taxon>Bacillati</taxon>
        <taxon>Bacillota</taxon>
        <taxon>Clostridia</taxon>
        <taxon>Peptostreptococcales</taxon>
        <taxon>Filifactoraceae</taxon>
        <taxon>Filifactor</taxon>
    </lineage>
</organism>
<gene>
    <name evidence="2" type="ORF">ACFO4R_08975</name>
</gene>
<dbReference type="Pfam" id="PF13419">
    <property type="entry name" value="HAD_2"/>
    <property type="match status" value="1"/>
</dbReference>
<dbReference type="Proteomes" id="UP001595916">
    <property type="component" value="Unassembled WGS sequence"/>
</dbReference>
<evidence type="ECO:0000313" key="3">
    <source>
        <dbReference type="Proteomes" id="UP001595916"/>
    </source>
</evidence>
<evidence type="ECO:0000313" key="2">
    <source>
        <dbReference type="EMBL" id="MFC4805212.1"/>
    </source>
</evidence>
<keyword evidence="1 2" id="KW-0378">Hydrolase</keyword>
<dbReference type="Gene3D" id="1.10.150.240">
    <property type="entry name" value="Putative phosphatase, domain 2"/>
    <property type="match status" value="1"/>
</dbReference>
<proteinExistence type="predicted"/>
<dbReference type="InterPro" id="IPR023198">
    <property type="entry name" value="PGP-like_dom2"/>
</dbReference>
<dbReference type="InterPro" id="IPR023214">
    <property type="entry name" value="HAD_sf"/>
</dbReference>